<dbReference type="Proteomes" id="UP000037035">
    <property type="component" value="Unassembled WGS sequence"/>
</dbReference>
<evidence type="ECO:0000313" key="3">
    <source>
        <dbReference type="EMBL" id="KNZ45357.1"/>
    </source>
</evidence>
<dbReference type="OrthoDB" id="5552562at2759"/>
<dbReference type="EMBL" id="LAVV01013723">
    <property type="protein sequence ID" value="KNZ45357.1"/>
    <property type="molecule type" value="Genomic_DNA"/>
</dbReference>
<feature type="compositionally biased region" description="Polar residues" evidence="1">
    <location>
        <begin position="170"/>
        <end position="188"/>
    </location>
</feature>
<organism evidence="3 4">
    <name type="scientific">Puccinia sorghi</name>
    <dbReference type="NCBI Taxonomy" id="27349"/>
    <lineage>
        <taxon>Eukaryota</taxon>
        <taxon>Fungi</taxon>
        <taxon>Dikarya</taxon>
        <taxon>Basidiomycota</taxon>
        <taxon>Pucciniomycotina</taxon>
        <taxon>Pucciniomycetes</taxon>
        <taxon>Pucciniales</taxon>
        <taxon>Pucciniaceae</taxon>
        <taxon>Puccinia</taxon>
    </lineage>
</organism>
<reference evidence="3 4" key="1">
    <citation type="submission" date="2015-08" db="EMBL/GenBank/DDBJ databases">
        <title>Next Generation Sequencing and Analysis of the Genome of Puccinia sorghi L Schw, the Causal Agent of Maize Common Rust.</title>
        <authorList>
            <person name="Rochi L."/>
            <person name="Burguener G."/>
            <person name="Darino M."/>
            <person name="Turjanski A."/>
            <person name="Kreff E."/>
            <person name="Dieguez M.J."/>
            <person name="Sacco F."/>
        </authorList>
    </citation>
    <scope>NUCLEOTIDE SEQUENCE [LARGE SCALE GENOMIC DNA]</scope>
    <source>
        <strain evidence="3 4">RO10H11247</strain>
    </source>
</reference>
<keyword evidence="4" id="KW-1185">Reference proteome</keyword>
<name>A0A0L6UAT5_9BASI</name>
<accession>A0A0L6UAT5</accession>
<feature type="region of interest" description="Disordered" evidence="1">
    <location>
        <begin position="161"/>
        <end position="195"/>
    </location>
</feature>
<gene>
    <name evidence="3" type="ORF">VP01_8206g1</name>
</gene>
<proteinExistence type="predicted"/>
<protein>
    <recommendedName>
        <fullName evidence="2">Retrotransposon gag domain-containing protein</fullName>
    </recommendedName>
</protein>
<feature type="domain" description="Retrotransposon gag" evidence="2">
    <location>
        <begin position="39"/>
        <end position="129"/>
    </location>
</feature>
<dbReference type="AlphaFoldDB" id="A0A0L6UAT5"/>
<dbReference type="InterPro" id="IPR005162">
    <property type="entry name" value="Retrotrans_gag_dom"/>
</dbReference>
<evidence type="ECO:0000256" key="1">
    <source>
        <dbReference type="SAM" id="MobiDB-lite"/>
    </source>
</evidence>
<evidence type="ECO:0000259" key="2">
    <source>
        <dbReference type="Pfam" id="PF03732"/>
    </source>
</evidence>
<evidence type="ECO:0000313" key="4">
    <source>
        <dbReference type="Proteomes" id="UP000037035"/>
    </source>
</evidence>
<dbReference type="VEuPathDB" id="FungiDB:VP01_8206g1"/>
<sequence>MVLAKPQPFNRTRGAAAKSFVGQILLHTVTYPDSSKVAFSISLMDYAATWSQPYLMKVFHMEELAFKKFLDDFKSSFFDHNCQHHAEVTLQSLRQTGRLSAYTQEFNSHACTVGWANNPLMSLYQHGLKGNVQLAVAMALKAGQTIEGIRNGLPTPIPPLAPVPQPPTPMQWTSQPSNLVHTTDSLTPSALAEPS</sequence>
<comment type="caution">
    <text evidence="3">The sequence shown here is derived from an EMBL/GenBank/DDBJ whole genome shotgun (WGS) entry which is preliminary data.</text>
</comment>
<dbReference type="Pfam" id="PF03732">
    <property type="entry name" value="Retrotrans_gag"/>
    <property type="match status" value="1"/>
</dbReference>